<accession>A0AAJ1BBP0</accession>
<name>A0AAJ1BBP0_9ACTO</name>
<dbReference type="Proteomes" id="UP001200537">
    <property type="component" value="Unassembled WGS sequence"/>
</dbReference>
<evidence type="ECO:0000313" key="4">
    <source>
        <dbReference type="EMBL" id="MCG4617907.1"/>
    </source>
</evidence>
<dbReference type="SUPFAM" id="SSF52540">
    <property type="entry name" value="P-loop containing nucleoside triphosphate hydrolases"/>
    <property type="match status" value="1"/>
</dbReference>
<comment type="caution">
    <text evidence="4">The sequence shown here is derived from an EMBL/GenBank/DDBJ whole genome shotgun (WGS) entry which is preliminary data.</text>
</comment>
<protein>
    <submittedName>
        <fullName evidence="4">ATP-binding cassette domain-containing protein</fullName>
    </submittedName>
</protein>
<dbReference type="GO" id="GO:0016887">
    <property type="term" value="F:ATP hydrolysis activity"/>
    <property type="evidence" value="ECO:0007669"/>
    <property type="project" value="InterPro"/>
</dbReference>
<dbReference type="InterPro" id="IPR027417">
    <property type="entry name" value="P-loop_NTPase"/>
</dbReference>
<dbReference type="AlphaFoldDB" id="A0AAJ1BBP0"/>
<dbReference type="InterPro" id="IPR003593">
    <property type="entry name" value="AAA+_ATPase"/>
</dbReference>
<organism evidence="4 5">
    <name type="scientific">Varibaculum cambriense</name>
    <dbReference type="NCBI Taxonomy" id="184870"/>
    <lineage>
        <taxon>Bacteria</taxon>
        <taxon>Bacillati</taxon>
        <taxon>Actinomycetota</taxon>
        <taxon>Actinomycetes</taxon>
        <taxon>Actinomycetales</taxon>
        <taxon>Actinomycetaceae</taxon>
        <taxon>Varibaculum</taxon>
    </lineage>
</organism>
<gene>
    <name evidence="4" type="ORF">L0M99_05305</name>
</gene>
<reference evidence="4" key="1">
    <citation type="submission" date="2022-01" db="EMBL/GenBank/DDBJ databases">
        <title>Collection of gut derived symbiotic bacterial strains cultured from healthy donors.</title>
        <authorList>
            <person name="Lin H."/>
            <person name="Kohout C."/>
            <person name="Waligurski E."/>
            <person name="Pamer E.G."/>
        </authorList>
    </citation>
    <scope>NUCLEOTIDE SEQUENCE</scope>
    <source>
        <strain evidence="4">DFI.7.46</strain>
    </source>
</reference>
<dbReference type="InterPro" id="IPR015854">
    <property type="entry name" value="ABC_transpr_LolD-like"/>
</dbReference>
<dbReference type="Pfam" id="PF00005">
    <property type="entry name" value="ABC_tran"/>
    <property type="match status" value="1"/>
</dbReference>
<dbReference type="RefSeq" id="WP_024060052.1">
    <property type="nucleotide sequence ID" value="NZ_CBCTPO010000014.1"/>
</dbReference>
<evidence type="ECO:0000313" key="5">
    <source>
        <dbReference type="Proteomes" id="UP001200537"/>
    </source>
</evidence>
<proteinExistence type="predicted"/>
<dbReference type="EMBL" id="JAKNHJ010000008">
    <property type="protein sequence ID" value="MCG4617907.1"/>
    <property type="molecule type" value="Genomic_DNA"/>
</dbReference>
<dbReference type="GO" id="GO:0005524">
    <property type="term" value="F:ATP binding"/>
    <property type="evidence" value="ECO:0007669"/>
    <property type="project" value="UniProtKB-KW"/>
</dbReference>
<dbReference type="Gene3D" id="3.40.50.300">
    <property type="entry name" value="P-loop containing nucleotide triphosphate hydrolases"/>
    <property type="match status" value="1"/>
</dbReference>
<dbReference type="GO" id="GO:0005886">
    <property type="term" value="C:plasma membrane"/>
    <property type="evidence" value="ECO:0007669"/>
    <property type="project" value="TreeGrafter"/>
</dbReference>
<evidence type="ECO:0000256" key="2">
    <source>
        <dbReference type="ARBA" id="ARBA00022840"/>
    </source>
</evidence>
<evidence type="ECO:0000259" key="3">
    <source>
        <dbReference type="PROSITE" id="PS50893"/>
    </source>
</evidence>
<feature type="domain" description="ABC transporter" evidence="3">
    <location>
        <begin position="3"/>
        <end position="232"/>
    </location>
</feature>
<dbReference type="PROSITE" id="PS50893">
    <property type="entry name" value="ABC_TRANSPORTER_2"/>
    <property type="match status" value="1"/>
</dbReference>
<dbReference type="InterPro" id="IPR003439">
    <property type="entry name" value="ABC_transporter-like_ATP-bd"/>
</dbReference>
<sequence>MDISTRALTKVYGSRTVLAGIDLQIPTASQIAFTGPSGVGKTTLLYLLSGIIAPSSGEIYLGSSRLKDYSRRDLQALRRQKFGFVFQSEQLVDQLSVRENVALPLLLKRIGRAEAMSRAQRELEKLGLETIASQISGNLSAALRQKVALARALVGRPEVIIADQPTDRLDEITAQETMQVLSTAAHQMGATLLVTSLNSQDTSWCERTITLRDGLIVSDRAKTSLPENPGEN</sequence>
<evidence type="ECO:0000256" key="1">
    <source>
        <dbReference type="ARBA" id="ARBA00022741"/>
    </source>
</evidence>
<dbReference type="PANTHER" id="PTHR24220">
    <property type="entry name" value="IMPORT ATP-BINDING PROTEIN"/>
    <property type="match status" value="1"/>
</dbReference>
<dbReference type="GO" id="GO:0022857">
    <property type="term" value="F:transmembrane transporter activity"/>
    <property type="evidence" value="ECO:0007669"/>
    <property type="project" value="TreeGrafter"/>
</dbReference>
<keyword evidence="2 4" id="KW-0067">ATP-binding</keyword>
<keyword evidence="1" id="KW-0547">Nucleotide-binding</keyword>
<dbReference type="SMART" id="SM00382">
    <property type="entry name" value="AAA"/>
    <property type="match status" value="1"/>
</dbReference>